<keyword evidence="2" id="KW-0812">Transmembrane</keyword>
<feature type="region of interest" description="Disordered" evidence="1">
    <location>
        <begin position="1"/>
        <end position="27"/>
    </location>
</feature>
<dbReference type="OrthoDB" id="10651873at2759"/>
<dbReference type="Proteomes" id="UP000800200">
    <property type="component" value="Unassembled WGS sequence"/>
</dbReference>
<evidence type="ECO:0000313" key="4">
    <source>
        <dbReference type="Proteomes" id="UP000800200"/>
    </source>
</evidence>
<name>A0A6A6DQD4_9PEZI</name>
<feature type="transmembrane region" description="Helical" evidence="2">
    <location>
        <begin position="99"/>
        <end position="121"/>
    </location>
</feature>
<evidence type="ECO:0000256" key="1">
    <source>
        <dbReference type="SAM" id="MobiDB-lite"/>
    </source>
</evidence>
<accession>A0A6A6DQD4</accession>
<sequence length="182" mass="19306">MPEEADLLGGSGSSRSPPSAEHVAATAQSGLAQVNLRPSKEITSQQHLLINTVLRRGARSHKGMAGADRPASLLAAIGSTLRLVSVPNTANHTFPNTKIGIAAGVPCGVLVIAGVIGAYFLGQRRATKKTAAAPQSGIEYPYEQGPYGNEIDGDEIRRQELETKVNRAELPEKTGRDYHCIR</sequence>
<proteinExistence type="predicted"/>
<keyword evidence="4" id="KW-1185">Reference proteome</keyword>
<keyword evidence="2" id="KW-0472">Membrane</keyword>
<evidence type="ECO:0000313" key="3">
    <source>
        <dbReference type="EMBL" id="KAF2180439.1"/>
    </source>
</evidence>
<organism evidence="3 4">
    <name type="scientific">Zopfia rhizophila CBS 207.26</name>
    <dbReference type="NCBI Taxonomy" id="1314779"/>
    <lineage>
        <taxon>Eukaryota</taxon>
        <taxon>Fungi</taxon>
        <taxon>Dikarya</taxon>
        <taxon>Ascomycota</taxon>
        <taxon>Pezizomycotina</taxon>
        <taxon>Dothideomycetes</taxon>
        <taxon>Dothideomycetes incertae sedis</taxon>
        <taxon>Zopfiaceae</taxon>
        <taxon>Zopfia</taxon>
    </lineage>
</organism>
<dbReference type="AlphaFoldDB" id="A0A6A6DQD4"/>
<protein>
    <submittedName>
        <fullName evidence="3">Uncharacterized protein</fullName>
    </submittedName>
</protein>
<reference evidence="3" key="1">
    <citation type="journal article" date="2020" name="Stud. Mycol.">
        <title>101 Dothideomycetes genomes: a test case for predicting lifestyles and emergence of pathogens.</title>
        <authorList>
            <person name="Haridas S."/>
            <person name="Albert R."/>
            <person name="Binder M."/>
            <person name="Bloem J."/>
            <person name="Labutti K."/>
            <person name="Salamov A."/>
            <person name="Andreopoulos B."/>
            <person name="Baker S."/>
            <person name="Barry K."/>
            <person name="Bills G."/>
            <person name="Bluhm B."/>
            <person name="Cannon C."/>
            <person name="Castanera R."/>
            <person name="Culley D."/>
            <person name="Daum C."/>
            <person name="Ezra D."/>
            <person name="Gonzalez J."/>
            <person name="Henrissat B."/>
            <person name="Kuo A."/>
            <person name="Liang C."/>
            <person name="Lipzen A."/>
            <person name="Lutzoni F."/>
            <person name="Magnuson J."/>
            <person name="Mondo S."/>
            <person name="Nolan M."/>
            <person name="Ohm R."/>
            <person name="Pangilinan J."/>
            <person name="Park H.-J."/>
            <person name="Ramirez L."/>
            <person name="Alfaro M."/>
            <person name="Sun H."/>
            <person name="Tritt A."/>
            <person name="Yoshinaga Y."/>
            <person name="Zwiers L.-H."/>
            <person name="Turgeon B."/>
            <person name="Goodwin S."/>
            <person name="Spatafora J."/>
            <person name="Crous P."/>
            <person name="Grigoriev I."/>
        </authorList>
    </citation>
    <scope>NUCLEOTIDE SEQUENCE</scope>
    <source>
        <strain evidence="3">CBS 207.26</strain>
    </source>
</reference>
<keyword evidence="2" id="KW-1133">Transmembrane helix</keyword>
<evidence type="ECO:0000256" key="2">
    <source>
        <dbReference type="SAM" id="Phobius"/>
    </source>
</evidence>
<gene>
    <name evidence="3" type="ORF">K469DRAFT_279015</name>
</gene>
<dbReference type="EMBL" id="ML994658">
    <property type="protein sequence ID" value="KAF2180439.1"/>
    <property type="molecule type" value="Genomic_DNA"/>
</dbReference>